<keyword evidence="15" id="KW-1185">Reference proteome</keyword>
<dbReference type="GO" id="GO:0032153">
    <property type="term" value="C:cell division site"/>
    <property type="evidence" value="ECO:0007669"/>
    <property type="project" value="TreeGrafter"/>
</dbReference>
<feature type="transmembrane region" description="Helical" evidence="11">
    <location>
        <begin position="20"/>
        <end position="47"/>
    </location>
</feature>
<dbReference type="GO" id="GO:0051301">
    <property type="term" value="P:cell division"/>
    <property type="evidence" value="ECO:0007669"/>
    <property type="project" value="UniProtKB-KW"/>
</dbReference>
<comment type="caution">
    <text evidence="14">The sequence shown here is derived from an EMBL/GenBank/DDBJ whole genome shotgun (WGS) entry which is preliminary data.</text>
</comment>
<dbReference type="Gene3D" id="3.30.70.3040">
    <property type="match status" value="1"/>
</dbReference>
<dbReference type="RefSeq" id="WP_171679451.1">
    <property type="nucleotide sequence ID" value="NZ_JABGBN010000001.1"/>
</dbReference>
<evidence type="ECO:0000256" key="7">
    <source>
        <dbReference type="ARBA" id="ARBA00022989"/>
    </source>
</evidence>
<evidence type="ECO:0000256" key="1">
    <source>
        <dbReference type="ARBA" id="ARBA00004651"/>
    </source>
</evidence>
<accession>A0A849P173</accession>
<name>A0A849P173_9BURK</name>
<evidence type="ECO:0000256" key="11">
    <source>
        <dbReference type="SAM" id="Phobius"/>
    </source>
</evidence>
<gene>
    <name evidence="14" type="ORF">HKX39_01000</name>
</gene>
<evidence type="ECO:0000256" key="8">
    <source>
        <dbReference type="ARBA" id="ARBA00023136"/>
    </source>
</evidence>
<keyword evidence="4 10" id="KW-1003">Cell membrane</keyword>
<keyword evidence="8 10" id="KW-0472">Membrane</keyword>
<feature type="domain" description="FtsX extracellular" evidence="13">
    <location>
        <begin position="63"/>
        <end position="157"/>
    </location>
</feature>
<dbReference type="Proteomes" id="UP000537862">
    <property type="component" value="Unassembled WGS sequence"/>
</dbReference>
<dbReference type="PANTHER" id="PTHR47755:SF1">
    <property type="entry name" value="CELL DIVISION PROTEIN FTSX"/>
    <property type="match status" value="1"/>
</dbReference>
<keyword evidence="6 11" id="KW-0812">Transmembrane</keyword>
<feature type="domain" description="ABC3 transporter permease C-terminal" evidence="12">
    <location>
        <begin position="180"/>
        <end position="298"/>
    </location>
</feature>
<dbReference type="InterPro" id="IPR040690">
    <property type="entry name" value="FtsX_ECD"/>
</dbReference>
<evidence type="ECO:0000259" key="12">
    <source>
        <dbReference type="Pfam" id="PF02687"/>
    </source>
</evidence>
<comment type="function">
    <text evidence="10">Part of the ABC transporter FtsEX involved in cellular division.</text>
</comment>
<evidence type="ECO:0000256" key="9">
    <source>
        <dbReference type="ARBA" id="ARBA00023306"/>
    </source>
</evidence>
<feature type="transmembrane region" description="Helical" evidence="11">
    <location>
        <begin position="274"/>
        <end position="295"/>
    </location>
</feature>
<dbReference type="InterPro" id="IPR004513">
    <property type="entry name" value="FtsX"/>
</dbReference>
<dbReference type="Pfam" id="PF18075">
    <property type="entry name" value="FtsX_ECD"/>
    <property type="match status" value="1"/>
</dbReference>
<dbReference type="GO" id="GO:0005886">
    <property type="term" value="C:plasma membrane"/>
    <property type="evidence" value="ECO:0007669"/>
    <property type="project" value="UniProtKB-SubCell"/>
</dbReference>
<evidence type="ECO:0000256" key="5">
    <source>
        <dbReference type="ARBA" id="ARBA00022618"/>
    </source>
</evidence>
<evidence type="ECO:0000256" key="10">
    <source>
        <dbReference type="PIRNR" id="PIRNR003097"/>
    </source>
</evidence>
<evidence type="ECO:0000256" key="4">
    <source>
        <dbReference type="ARBA" id="ARBA00022475"/>
    </source>
</evidence>
<feature type="transmembrane region" description="Helical" evidence="11">
    <location>
        <begin position="225"/>
        <end position="248"/>
    </location>
</feature>
<evidence type="ECO:0000313" key="15">
    <source>
        <dbReference type="Proteomes" id="UP000537862"/>
    </source>
</evidence>
<dbReference type="EMBL" id="JABGBN010000001">
    <property type="protein sequence ID" value="NOL50756.1"/>
    <property type="molecule type" value="Genomic_DNA"/>
</dbReference>
<keyword evidence="10" id="KW-0997">Cell inner membrane</keyword>
<evidence type="ECO:0000256" key="3">
    <source>
        <dbReference type="ARBA" id="ARBA00021907"/>
    </source>
</evidence>
<sequence>MKTWLRHHIYALRTALRRLLLTPFSTLTNITVIAFVLSLPLVVSAIITSLAPVAQTVSVNPVITLFMKDIVSLEKTTELGEQLKKDFADSIDTIEVVSKQEALDSLRANKEWQDSLSVLPNNPLPHSLIISLKSEITTGQANEMALQWETNEAVDLVQFDSDWLKKLEGILYFFKVLLGILALGVAIIVIATIFNTVRMQALLQRDEIAVARLVGATESFVRRPFLYLGAITGLCSGLLAIVLTIIGLNMMNDAIRVLSESYGESFSLALPDTFWLILATLIVMLIAAIAARWSVTKHSKF</sequence>
<organism evidence="14 15">
    <name type="scientific">Pelistega suis</name>
    <dbReference type="NCBI Taxonomy" id="1631957"/>
    <lineage>
        <taxon>Bacteria</taxon>
        <taxon>Pseudomonadati</taxon>
        <taxon>Pseudomonadota</taxon>
        <taxon>Betaproteobacteria</taxon>
        <taxon>Burkholderiales</taxon>
        <taxon>Alcaligenaceae</taxon>
        <taxon>Pelistega</taxon>
    </lineage>
</organism>
<protein>
    <recommendedName>
        <fullName evidence="3 10">Cell division protein FtsX</fullName>
    </recommendedName>
</protein>
<dbReference type="Pfam" id="PF02687">
    <property type="entry name" value="FtsX"/>
    <property type="match status" value="1"/>
</dbReference>
<keyword evidence="9 10" id="KW-0131">Cell cycle</keyword>
<evidence type="ECO:0000313" key="14">
    <source>
        <dbReference type="EMBL" id="NOL50756.1"/>
    </source>
</evidence>
<reference evidence="14 15" key="1">
    <citation type="submission" date="2020-05" db="EMBL/GenBank/DDBJ databases">
        <authorList>
            <person name="Niu N."/>
        </authorList>
    </citation>
    <scope>NUCLEOTIDE SEQUENCE [LARGE SCALE GENOMIC DNA]</scope>
    <source>
        <strain evidence="14 15">3340-03</strain>
    </source>
</reference>
<dbReference type="AlphaFoldDB" id="A0A849P173"/>
<evidence type="ECO:0000256" key="6">
    <source>
        <dbReference type="ARBA" id="ARBA00022692"/>
    </source>
</evidence>
<keyword evidence="7 11" id="KW-1133">Transmembrane helix</keyword>
<proteinExistence type="inferred from homology"/>
<keyword evidence="5 10" id="KW-0132">Cell division</keyword>
<dbReference type="InterPro" id="IPR003838">
    <property type="entry name" value="ABC3_permease_C"/>
</dbReference>
<evidence type="ECO:0000259" key="13">
    <source>
        <dbReference type="Pfam" id="PF18075"/>
    </source>
</evidence>
<dbReference type="PANTHER" id="PTHR47755">
    <property type="entry name" value="CELL DIVISION PROTEIN FTSX"/>
    <property type="match status" value="1"/>
</dbReference>
<feature type="transmembrane region" description="Helical" evidence="11">
    <location>
        <begin position="170"/>
        <end position="194"/>
    </location>
</feature>
<comment type="similarity">
    <text evidence="2 10">Belongs to the ABC-4 integral membrane protein family. FtsX subfamily.</text>
</comment>
<dbReference type="PIRSF" id="PIRSF003097">
    <property type="entry name" value="FtsX"/>
    <property type="match status" value="1"/>
</dbReference>
<comment type="subcellular location">
    <subcellularLocation>
        <location evidence="10">Cell inner membrane</location>
    </subcellularLocation>
    <subcellularLocation>
        <location evidence="1">Cell membrane</location>
        <topology evidence="1">Multi-pass membrane protein</topology>
    </subcellularLocation>
</comment>
<evidence type="ECO:0000256" key="2">
    <source>
        <dbReference type="ARBA" id="ARBA00007379"/>
    </source>
</evidence>